<keyword evidence="3 6" id="KW-0560">Oxidoreductase</keyword>
<dbReference type="GO" id="GO:0008726">
    <property type="term" value="F:alkanesulfonate monooxygenase activity"/>
    <property type="evidence" value="ECO:0007669"/>
    <property type="project" value="UniProtKB-EC"/>
</dbReference>
<name>A0A6J4HR97_9ACTN</name>
<dbReference type="PANTHER" id="PTHR42847:SF4">
    <property type="entry name" value="ALKANESULFONATE MONOOXYGENASE-RELATED"/>
    <property type="match status" value="1"/>
</dbReference>
<feature type="domain" description="Luciferase-like" evidence="5">
    <location>
        <begin position="1"/>
        <end position="323"/>
    </location>
</feature>
<dbReference type="PANTHER" id="PTHR42847">
    <property type="entry name" value="ALKANESULFONATE MONOOXYGENASE"/>
    <property type="match status" value="1"/>
</dbReference>
<dbReference type="InterPro" id="IPR036661">
    <property type="entry name" value="Luciferase-like_sf"/>
</dbReference>
<evidence type="ECO:0000256" key="1">
    <source>
        <dbReference type="ARBA" id="ARBA00022630"/>
    </source>
</evidence>
<evidence type="ECO:0000259" key="5">
    <source>
        <dbReference type="Pfam" id="PF00296"/>
    </source>
</evidence>
<evidence type="ECO:0000256" key="4">
    <source>
        <dbReference type="ARBA" id="ARBA00023033"/>
    </source>
</evidence>
<dbReference type="SUPFAM" id="SSF51679">
    <property type="entry name" value="Bacterial luciferase-like"/>
    <property type="match status" value="1"/>
</dbReference>
<sequence length="355" mass="38524">MHLHWFVPSFGDEARLGDLSTAVPPSLAHLTAVAQAAEAAGFEAMLVPAGEACHDGWIVAATLAQHTTTIKFLVAFRPGFVNPPVAARMAASLDRLSGGRLLLNVVTGGHPAELAKDGDVDVDHDARYRRTEEFLDVVLRSWHEQGWDHQGEFFSVRGGGIAQRPKSVPHPKIYLGGASEPAMLAAARYADVYLMWGEPVERMADRAARAKAMAADLGRSIEVGTRFQVVCRETDDEARAAAEDIVSSIDPAYGERLRRHADRTDSVGQSRQNELRAVAEDDWLGPTLWNGFARARLGASVALVGSGASIKATLDRYVDAGIDTFILSGYRHDHEATRVGRHLMPLLGDRQPLPV</sequence>
<keyword evidence="4 6" id="KW-0503">Monooxygenase</keyword>
<dbReference type="CDD" id="cd01094">
    <property type="entry name" value="Alkanesulfonate_monoxygenase"/>
    <property type="match status" value="1"/>
</dbReference>
<gene>
    <name evidence="6" type="ORF">AVDCRST_MAG20-1127</name>
</gene>
<evidence type="ECO:0000256" key="3">
    <source>
        <dbReference type="ARBA" id="ARBA00023002"/>
    </source>
</evidence>
<organism evidence="6">
    <name type="scientific">uncultured Acidimicrobiales bacterium</name>
    <dbReference type="NCBI Taxonomy" id="310071"/>
    <lineage>
        <taxon>Bacteria</taxon>
        <taxon>Bacillati</taxon>
        <taxon>Actinomycetota</taxon>
        <taxon>Acidimicrobiia</taxon>
        <taxon>Acidimicrobiales</taxon>
        <taxon>environmental samples</taxon>
    </lineage>
</organism>
<keyword evidence="1" id="KW-0285">Flavoprotein</keyword>
<dbReference type="EMBL" id="CADCSY010000049">
    <property type="protein sequence ID" value="CAA9230752.1"/>
    <property type="molecule type" value="Genomic_DNA"/>
</dbReference>
<protein>
    <submittedName>
        <fullName evidence="6">Alkanesulfonate monooxygenase</fullName>
        <ecNumber evidence="6">1.14.14.5</ecNumber>
    </submittedName>
</protein>
<dbReference type="EC" id="1.14.14.5" evidence="6"/>
<dbReference type="GO" id="GO:0046306">
    <property type="term" value="P:alkanesulfonate catabolic process"/>
    <property type="evidence" value="ECO:0007669"/>
    <property type="project" value="TreeGrafter"/>
</dbReference>
<reference evidence="6" key="1">
    <citation type="submission" date="2020-02" db="EMBL/GenBank/DDBJ databases">
        <authorList>
            <person name="Meier V. D."/>
        </authorList>
    </citation>
    <scope>NUCLEOTIDE SEQUENCE</scope>
    <source>
        <strain evidence="6">AVDCRST_MAG20</strain>
    </source>
</reference>
<accession>A0A6J4HR97</accession>
<dbReference type="InterPro" id="IPR050172">
    <property type="entry name" value="SsuD_RutA_monooxygenase"/>
</dbReference>
<dbReference type="Gene3D" id="3.20.20.30">
    <property type="entry name" value="Luciferase-like domain"/>
    <property type="match status" value="1"/>
</dbReference>
<dbReference type="Pfam" id="PF00296">
    <property type="entry name" value="Bac_luciferase"/>
    <property type="match status" value="1"/>
</dbReference>
<dbReference type="AlphaFoldDB" id="A0A6J4HR97"/>
<evidence type="ECO:0000313" key="6">
    <source>
        <dbReference type="EMBL" id="CAA9230752.1"/>
    </source>
</evidence>
<dbReference type="InterPro" id="IPR011251">
    <property type="entry name" value="Luciferase-like_dom"/>
</dbReference>
<evidence type="ECO:0000256" key="2">
    <source>
        <dbReference type="ARBA" id="ARBA00022643"/>
    </source>
</evidence>
<keyword evidence="2" id="KW-0288">FMN</keyword>
<proteinExistence type="predicted"/>